<accession>A0A699HIE9</accession>
<evidence type="ECO:0000313" key="3">
    <source>
        <dbReference type="EMBL" id="GEY28166.1"/>
    </source>
</evidence>
<protein>
    <recommendedName>
        <fullName evidence="4">Transposase (Putative), gypsy type</fullName>
    </recommendedName>
</protein>
<feature type="coiled-coil region" evidence="1">
    <location>
        <begin position="291"/>
        <end position="339"/>
    </location>
</feature>
<keyword evidence="1" id="KW-0175">Coiled coil</keyword>
<name>A0A699HIE9_TANCI</name>
<dbReference type="AlphaFoldDB" id="A0A699HIE9"/>
<sequence>VDVFQQETGEKYPSMLYQTIGFPKNWNNRFFWVDERVFFTIVDWRTSAPKDEMSAENTYSPETVMVLNTHRTPIQKQPEALLCLVGLSHMDLFNLIHAPNPTKVKTGTRPRAAHEVPLLTVTASREAVAPEVPPPENVTTTEVAPEAGQAKGIAATGPHVIKERRKRGNDGVDTNAPLKVLRIDHSDSQSTKNTHGGKSLVAMGLRMGSTRPVPASQGALVDVSDPDPLSFADPQSHPTADVARSSKGAAASRDPELENTSFTSMLRLRFEQEAKLLRKFVAQVARRDKRIQARENEIKNLETLLEAETNMKKIVKGKSAELSKELENLRALFSDLQMSNDRLSQLVSTLQAQVTGKEKLKAAFEEFKQYKDNRVEQRCAKIDVRLDALSIDFDEELYPHMLTAIAGRRWVIGHGLRLAVMKCDESIELRQVLSLEAIEAYDPEAEAKYIAALHALKDLKYPIVDQLESLKDVIMASLHLKSDTGDDAPQWIRELHPSSSQLKVPVYPEVRDPTDPWACKEEILLADAIAANVSRAEKKKKCRVVCRTHGVGSAHHARSNGVLVSVPIVAPQGLTILLADAAT</sequence>
<proteinExistence type="predicted"/>
<dbReference type="EMBL" id="BKCJ010165740">
    <property type="protein sequence ID" value="GEY28166.1"/>
    <property type="molecule type" value="Genomic_DNA"/>
</dbReference>
<comment type="caution">
    <text evidence="3">The sequence shown here is derived from an EMBL/GenBank/DDBJ whole genome shotgun (WGS) entry which is preliminary data.</text>
</comment>
<gene>
    <name evidence="3" type="ORF">Tci_400140</name>
</gene>
<feature type="non-terminal residue" evidence="3">
    <location>
        <position position="1"/>
    </location>
</feature>
<feature type="region of interest" description="Disordered" evidence="2">
    <location>
        <begin position="209"/>
        <end position="258"/>
    </location>
</feature>
<evidence type="ECO:0000256" key="2">
    <source>
        <dbReference type="SAM" id="MobiDB-lite"/>
    </source>
</evidence>
<reference evidence="3" key="1">
    <citation type="journal article" date="2019" name="Sci. Rep.">
        <title>Draft genome of Tanacetum cinerariifolium, the natural source of mosquito coil.</title>
        <authorList>
            <person name="Yamashiro T."/>
            <person name="Shiraishi A."/>
            <person name="Satake H."/>
            <person name="Nakayama K."/>
        </authorList>
    </citation>
    <scope>NUCLEOTIDE SEQUENCE</scope>
</reference>
<evidence type="ECO:0000256" key="1">
    <source>
        <dbReference type="SAM" id="Coils"/>
    </source>
</evidence>
<evidence type="ECO:0008006" key="4">
    <source>
        <dbReference type="Google" id="ProtNLM"/>
    </source>
</evidence>
<feature type="region of interest" description="Disordered" evidence="2">
    <location>
        <begin position="164"/>
        <end position="197"/>
    </location>
</feature>
<organism evidence="3">
    <name type="scientific">Tanacetum cinerariifolium</name>
    <name type="common">Dalmatian daisy</name>
    <name type="synonym">Chrysanthemum cinerariifolium</name>
    <dbReference type="NCBI Taxonomy" id="118510"/>
    <lineage>
        <taxon>Eukaryota</taxon>
        <taxon>Viridiplantae</taxon>
        <taxon>Streptophyta</taxon>
        <taxon>Embryophyta</taxon>
        <taxon>Tracheophyta</taxon>
        <taxon>Spermatophyta</taxon>
        <taxon>Magnoliopsida</taxon>
        <taxon>eudicotyledons</taxon>
        <taxon>Gunneridae</taxon>
        <taxon>Pentapetalae</taxon>
        <taxon>asterids</taxon>
        <taxon>campanulids</taxon>
        <taxon>Asterales</taxon>
        <taxon>Asteraceae</taxon>
        <taxon>Asteroideae</taxon>
        <taxon>Anthemideae</taxon>
        <taxon>Anthemidinae</taxon>
        <taxon>Tanacetum</taxon>
    </lineage>
</organism>